<evidence type="ECO:0000313" key="1">
    <source>
        <dbReference type="EMBL" id="JAH34872.1"/>
    </source>
</evidence>
<dbReference type="AlphaFoldDB" id="A0A0E9S110"/>
<accession>A0A0E9S110</accession>
<reference evidence="1" key="1">
    <citation type="submission" date="2014-11" db="EMBL/GenBank/DDBJ databases">
        <authorList>
            <person name="Amaro Gonzalez C."/>
        </authorList>
    </citation>
    <scope>NUCLEOTIDE SEQUENCE</scope>
</reference>
<name>A0A0E9S110_ANGAN</name>
<sequence length="67" mass="7402">MNTSATEPPNGWDDIGGAELVNMRSEHLGSGNSVVIHLNIEYVFRCRLISTLLRYGAVVCHSAWKSK</sequence>
<dbReference type="EMBL" id="GBXM01073705">
    <property type="protein sequence ID" value="JAH34872.1"/>
    <property type="molecule type" value="Transcribed_RNA"/>
</dbReference>
<proteinExistence type="predicted"/>
<reference evidence="1" key="2">
    <citation type="journal article" date="2015" name="Fish Shellfish Immunol.">
        <title>Early steps in the European eel (Anguilla anguilla)-Vibrio vulnificus interaction in the gills: Role of the RtxA13 toxin.</title>
        <authorList>
            <person name="Callol A."/>
            <person name="Pajuelo D."/>
            <person name="Ebbesson L."/>
            <person name="Teles M."/>
            <person name="MacKenzie S."/>
            <person name="Amaro C."/>
        </authorList>
    </citation>
    <scope>NUCLEOTIDE SEQUENCE</scope>
</reference>
<protein>
    <submittedName>
        <fullName evidence="1">Uncharacterized protein</fullName>
    </submittedName>
</protein>
<organism evidence="1">
    <name type="scientific">Anguilla anguilla</name>
    <name type="common">European freshwater eel</name>
    <name type="synonym">Muraena anguilla</name>
    <dbReference type="NCBI Taxonomy" id="7936"/>
    <lineage>
        <taxon>Eukaryota</taxon>
        <taxon>Metazoa</taxon>
        <taxon>Chordata</taxon>
        <taxon>Craniata</taxon>
        <taxon>Vertebrata</taxon>
        <taxon>Euteleostomi</taxon>
        <taxon>Actinopterygii</taxon>
        <taxon>Neopterygii</taxon>
        <taxon>Teleostei</taxon>
        <taxon>Anguilliformes</taxon>
        <taxon>Anguillidae</taxon>
        <taxon>Anguilla</taxon>
    </lineage>
</organism>